<dbReference type="KEGG" id="alam:RT761_01711"/>
<dbReference type="EMBL" id="CP065383">
    <property type="protein sequence ID" value="QPM68490.1"/>
    <property type="molecule type" value="Genomic_DNA"/>
</dbReference>
<dbReference type="InterPro" id="IPR025997">
    <property type="entry name" value="SBP_2_dom"/>
</dbReference>
<organism evidence="5 6">
    <name type="scientific">Atribacter laminatus</name>
    <dbReference type="NCBI Taxonomy" id="2847778"/>
    <lineage>
        <taxon>Bacteria</taxon>
        <taxon>Pseudomonadati</taxon>
        <taxon>Atribacterota</taxon>
        <taxon>Atribacteria</taxon>
        <taxon>Atribacterales</taxon>
        <taxon>Atribacteraceae</taxon>
        <taxon>Atribacter</taxon>
    </lineage>
</organism>
<dbReference type="PANTHER" id="PTHR30036">
    <property type="entry name" value="D-XYLOSE-BINDING PERIPLASMIC PROTEIN"/>
    <property type="match status" value="1"/>
</dbReference>
<dbReference type="Proteomes" id="UP000594463">
    <property type="component" value="Chromosome"/>
</dbReference>
<sequence length="338" mass="36726">MSKTKLLLIALLGIFCASLFTGIVFAADFVPAAELKAPAGASLYVLPVDQVSEKPLRIATIMVQNNPFGMAVMKGTLFAKEVLKDRNCRVDWISVPDFDPKKFEDAMQNVITAQYDAVTLFGLSEALQPVVDKAMDAGVKVYSFNTEPGMESKRIAYWGQDGFAGGQKCGQLLMDAMDGEGKYAIITGSFNVLGHELRRTGARDVIDKNEKMVLVGEFENQDKAEEAYNVTQNLITSNPDLKGIYVTAGGPFGAAKAIKDAGLTGKLKLVCHDWMEETVAYIRSGEVTACLDQDPFNQGYAPVISAFNQIVAGIVPEEINFFEGDVATPENVNEKIPQ</sequence>
<dbReference type="AlphaFoldDB" id="A0A7T1F3B6"/>
<protein>
    <submittedName>
        <fullName evidence="5">D-allose-binding periplasmic protein</fullName>
    </submittedName>
</protein>
<feature type="chain" id="PRO_5031193533" evidence="3">
    <location>
        <begin position="27"/>
        <end position="338"/>
    </location>
</feature>
<feature type="signal peptide" evidence="3">
    <location>
        <begin position="1"/>
        <end position="26"/>
    </location>
</feature>
<evidence type="ECO:0000313" key="5">
    <source>
        <dbReference type="EMBL" id="QPM68490.1"/>
    </source>
</evidence>
<reference evidence="5 6" key="1">
    <citation type="journal article" date="2021" name="Nat. Commun.">
        <title>Isolation of a member of the candidate phylum Atribacteria reveals a unique cell membrane structure.</title>
        <authorList>
            <person name="Taiki K."/>
            <person name="Nobu M.K."/>
            <person name="Kusada H."/>
            <person name="Meng X.-Y."/>
            <person name="Hosoki N."/>
            <person name="Uematsu K."/>
            <person name="Yoshioka H."/>
            <person name="Kamagata Y."/>
            <person name="Tamaki H."/>
        </authorList>
    </citation>
    <scope>NUCLEOTIDE SEQUENCE [LARGE SCALE GENOMIC DNA]</scope>
    <source>
        <strain evidence="5 6">RT761</strain>
    </source>
</reference>
<evidence type="ECO:0000256" key="3">
    <source>
        <dbReference type="SAM" id="SignalP"/>
    </source>
</evidence>
<keyword evidence="3" id="KW-0732">Signal</keyword>
<evidence type="ECO:0000313" key="6">
    <source>
        <dbReference type="Proteomes" id="UP000594463"/>
    </source>
</evidence>
<dbReference type="Gene3D" id="3.40.50.2300">
    <property type="match status" value="2"/>
</dbReference>
<name>A0A7T1F3B6_ATRLM</name>
<dbReference type="InterPro" id="IPR050555">
    <property type="entry name" value="Bact_Solute-Bind_Prot2"/>
</dbReference>
<feature type="domain" description="Periplasmic binding protein" evidence="4">
    <location>
        <begin position="79"/>
        <end position="309"/>
    </location>
</feature>
<keyword evidence="6" id="KW-1185">Reference proteome</keyword>
<gene>
    <name evidence="5" type="primary">alsB_4</name>
    <name evidence="5" type="ORF">RT761_01711</name>
</gene>
<evidence type="ECO:0000259" key="4">
    <source>
        <dbReference type="Pfam" id="PF13407"/>
    </source>
</evidence>
<dbReference type="CDD" id="cd01536">
    <property type="entry name" value="PBP1_ABC_sugar_binding-like"/>
    <property type="match status" value="1"/>
</dbReference>
<comment type="subcellular location">
    <subcellularLocation>
        <location evidence="1">Cell envelope</location>
    </subcellularLocation>
</comment>
<dbReference type="GO" id="GO:0030288">
    <property type="term" value="C:outer membrane-bounded periplasmic space"/>
    <property type="evidence" value="ECO:0007669"/>
    <property type="project" value="TreeGrafter"/>
</dbReference>
<dbReference type="InterPro" id="IPR028082">
    <property type="entry name" value="Peripla_BP_I"/>
</dbReference>
<comment type="similarity">
    <text evidence="2">Belongs to the bacterial solute-binding protein 2 family.</text>
</comment>
<dbReference type="GO" id="GO:0030246">
    <property type="term" value="F:carbohydrate binding"/>
    <property type="evidence" value="ECO:0007669"/>
    <property type="project" value="TreeGrafter"/>
</dbReference>
<dbReference type="PANTHER" id="PTHR30036:SF7">
    <property type="entry name" value="ABC TRANSPORTER PERIPLASMIC-BINDING PROTEIN YPHF"/>
    <property type="match status" value="1"/>
</dbReference>
<evidence type="ECO:0000256" key="2">
    <source>
        <dbReference type="ARBA" id="ARBA00007639"/>
    </source>
</evidence>
<proteinExistence type="inferred from homology"/>
<dbReference type="RefSeq" id="WP_218110994.1">
    <property type="nucleotide sequence ID" value="NZ_CP065383.1"/>
</dbReference>
<dbReference type="SUPFAM" id="SSF53822">
    <property type="entry name" value="Periplasmic binding protein-like I"/>
    <property type="match status" value="1"/>
</dbReference>
<evidence type="ECO:0000256" key="1">
    <source>
        <dbReference type="ARBA" id="ARBA00004196"/>
    </source>
</evidence>
<accession>A0A7T1F3B6</accession>
<dbReference type="Pfam" id="PF13407">
    <property type="entry name" value="Peripla_BP_4"/>
    <property type="match status" value="1"/>
</dbReference>